<protein>
    <submittedName>
        <fullName evidence="1">Uncharacterized protein</fullName>
    </submittedName>
</protein>
<dbReference type="RefSeq" id="WP_027875532.1">
    <property type="nucleotide sequence ID" value="NZ_CP023173.1"/>
</dbReference>
<dbReference type="Proteomes" id="UP000232229">
    <property type="component" value="Chromosome"/>
</dbReference>
<dbReference type="AlphaFoldDB" id="A0A249SP84"/>
<evidence type="ECO:0000313" key="1">
    <source>
        <dbReference type="EMBL" id="ASZ09399.1"/>
    </source>
</evidence>
<accession>A0A249SP84</accession>
<organism evidence="1 2">
    <name type="scientific">Mesoplasma chauliocola</name>
    <dbReference type="NCBI Taxonomy" id="216427"/>
    <lineage>
        <taxon>Bacteria</taxon>
        <taxon>Bacillati</taxon>
        <taxon>Mycoplasmatota</taxon>
        <taxon>Mollicutes</taxon>
        <taxon>Entomoplasmatales</taxon>
        <taxon>Entomoplasmataceae</taxon>
        <taxon>Mesoplasma</taxon>
    </lineage>
</organism>
<dbReference type="KEGG" id="mchc:CK556_03540"/>
<gene>
    <name evidence="1" type="ORF">CK556_03540</name>
</gene>
<proteinExistence type="predicted"/>
<evidence type="ECO:0000313" key="2">
    <source>
        <dbReference type="Proteomes" id="UP000232229"/>
    </source>
</evidence>
<dbReference type="EMBL" id="CP023173">
    <property type="protein sequence ID" value="ASZ09399.1"/>
    <property type="molecule type" value="Genomic_DNA"/>
</dbReference>
<name>A0A249SP84_9MOLU</name>
<reference evidence="1 2" key="1">
    <citation type="submission" date="2017-08" db="EMBL/GenBank/DDBJ databases">
        <title>Complete Genome Sequence of Mesoplasma chauliocola.</title>
        <authorList>
            <person name="Knight T.F.Jr."/>
            <person name="Citino T."/>
        </authorList>
    </citation>
    <scope>NUCLEOTIDE SEQUENCE [LARGE SCALE GENOMIC DNA]</scope>
    <source>
        <strain evidence="1 2">CHPA-2</strain>
    </source>
</reference>
<sequence length="240" mass="28847">MFKMTKGIKAHKHFIKSRKKHINKWLKEHGLTDKEAKDFASFTKENILLKVYLNIVIFEGKNRKNFVKEMIYITLYSRILYQGLEQIETKKSQIEKIKLSKIIENLTLDHSEFAFEKINFEKEIFNQVKEFSSFNDEILNKRRNFFYQEIGLLFSKITEEKKQIFYAYGYLLSLYVITYFETDIEQKNNTFNNLLFKLRVNEALCDFTKEVNEFHFNTLIAKINRWLKVKSKSFSFKEGG</sequence>
<dbReference type="STRING" id="1336232.GCA_000518825_01132"/>
<keyword evidence="2" id="KW-1185">Reference proteome</keyword>